<dbReference type="Proteomes" id="UP001595850">
    <property type="component" value="Unassembled WGS sequence"/>
</dbReference>
<name>A0ABV8I321_9ACTN</name>
<reference evidence="3" key="1">
    <citation type="journal article" date="2019" name="Int. J. Syst. Evol. Microbiol.">
        <title>The Global Catalogue of Microorganisms (GCM) 10K type strain sequencing project: providing services to taxonomists for standard genome sequencing and annotation.</title>
        <authorList>
            <consortium name="The Broad Institute Genomics Platform"/>
            <consortium name="The Broad Institute Genome Sequencing Center for Infectious Disease"/>
            <person name="Wu L."/>
            <person name="Ma J."/>
        </authorList>
    </citation>
    <scope>NUCLEOTIDE SEQUENCE [LARGE SCALE GENOMIC DNA]</scope>
    <source>
        <strain evidence="3">TBRC 4489</strain>
    </source>
</reference>
<organism evidence="2 3">
    <name type="scientific">Planomonospora corallina</name>
    <dbReference type="NCBI Taxonomy" id="1806052"/>
    <lineage>
        <taxon>Bacteria</taxon>
        <taxon>Bacillati</taxon>
        <taxon>Actinomycetota</taxon>
        <taxon>Actinomycetes</taxon>
        <taxon>Streptosporangiales</taxon>
        <taxon>Streptosporangiaceae</taxon>
        <taxon>Planomonospora</taxon>
    </lineage>
</organism>
<dbReference type="EMBL" id="JBHSBM010000013">
    <property type="protein sequence ID" value="MFC4058547.1"/>
    <property type="molecule type" value="Genomic_DNA"/>
</dbReference>
<feature type="chain" id="PRO_5047342291" description="Secreted protein" evidence="1">
    <location>
        <begin position="27"/>
        <end position="152"/>
    </location>
</feature>
<proteinExistence type="predicted"/>
<comment type="caution">
    <text evidence="2">The sequence shown here is derived from an EMBL/GenBank/DDBJ whole genome shotgun (WGS) entry which is preliminary data.</text>
</comment>
<keyword evidence="3" id="KW-1185">Reference proteome</keyword>
<sequence>MRKRTVIGGGLLALVLAGGLTGTAQAAADRVHHWGPVQSKGGHGGHAKADVWLDDFDSERFVVSGKLYDRDRHGGHCAYIRVKFHYVSGGSGWSQGRYTCSSKGAAFTFSSDGEVHRADAKVCVLDRTRREIRLRNCYTDPMRASVVADWPR</sequence>
<dbReference type="RefSeq" id="WP_377286845.1">
    <property type="nucleotide sequence ID" value="NZ_JBHSBM010000013.1"/>
</dbReference>
<protein>
    <recommendedName>
        <fullName evidence="4">Secreted protein</fullName>
    </recommendedName>
</protein>
<feature type="signal peptide" evidence="1">
    <location>
        <begin position="1"/>
        <end position="26"/>
    </location>
</feature>
<accession>A0ABV8I321</accession>
<gene>
    <name evidence="2" type="ORF">ACFOWE_09595</name>
</gene>
<evidence type="ECO:0000313" key="2">
    <source>
        <dbReference type="EMBL" id="MFC4058547.1"/>
    </source>
</evidence>
<evidence type="ECO:0000313" key="3">
    <source>
        <dbReference type="Proteomes" id="UP001595850"/>
    </source>
</evidence>
<evidence type="ECO:0000256" key="1">
    <source>
        <dbReference type="SAM" id="SignalP"/>
    </source>
</evidence>
<evidence type="ECO:0008006" key="4">
    <source>
        <dbReference type="Google" id="ProtNLM"/>
    </source>
</evidence>
<keyword evidence="1" id="KW-0732">Signal</keyword>